<dbReference type="PANTHER" id="PTHR43649">
    <property type="entry name" value="ARABINOSE-BINDING PROTEIN-RELATED"/>
    <property type="match status" value="1"/>
</dbReference>
<dbReference type="AlphaFoldDB" id="A0A516KKZ8"/>
<evidence type="ECO:0000256" key="5">
    <source>
        <dbReference type="ARBA" id="ARBA00023288"/>
    </source>
</evidence>
<keyword evidence="5" id="KW-0449">Lipoprotein</keyword>
<evidence type="ECO:0000256" key="7">
    <source>
        <dbReference type="SAM" id="SignalP"/>
    </source>
</evidence>
<keyword evidence="2 7" id="KW-0732">Signal</keyword>
<evidence type="ECO:0000256" key="6">
    <source>
        <dbReference type="SAM" id="MobiDB-lite"/>
    </source>
</evidence>
<dbReference type="PANTHER" id="PTHR43649:SF33">
    <property type="entry name" value="POLYGALACTURONAN_RHAMNOGALACTURONAN-BINDING PROTEIN YTCQ"/>
    <property type="match status" value="1"/>
</dbReference>
<feature type="signal peptide" evidence="7">
    <location>
        <begin position="1"/>
        <end position="24"/>
    </location>
</feature>
<evidence type="ECO:0000313" key="8">
    <source>
        <dbReference type="EMBL" id="QDP42060.1"/>
    </source>
</evidence>
<evidence type="ECO:0000313" key="9">
    <source>
        <dbReference type="Proteomes" id="UP000315215"/>
    </source>
</evidence>
<sequence>MGVSMLKKFLILFLFSLMSIALMACGGGDSEETTADETTVVGDDIENATELTFWTFAGQHVDLFEDSAKRWNEENPDRPIKLVAEAYPFDQMHNNLLLSLQSGESAPDIVDIELGRFANYLQGEPQLEPMNEYVEPILDKAVSSRFEIYAKDGNYYGIPTHVGSTVMYYNTEVMDKAGVDIDSIKTWDDFVAAGKKVVEKTDSVMWNVGTTDWLMDYWPMISQKGTDMFDENGKLIVDSQTHIDTLQFLSDVIYKDKIAELTPGGMNQSEEFYGYFSEGKAASILAPIWYMGRFLDNMPDLKGKIAIRPMPAWEEGGNRSAGMGGTGTVVTNQSENTDLAKEFLAYTKLSEEGSKKLWTVLGFDPPRWDTWESEAVREDNKYYDYFGDNIFDVLLEIKDEINPLNVTQHTPDIVTEYNTNVAESVLRQQSMTPEEALKQAAETVRSEMEK</sequence>
<feature type="chain" id="PRO_5039643525" evidence="7">
    <location>
        <begin position="25"/>
        <end position="450"/>
    </location>
</feature>
<keyword evidence="4" id="KW-0564">Palmitate</keyword>
<dbReference type="InterPro" id="IPR006059">
    <property type="entry name" value="SBP"/>
</dbReference>
<evidence type="ECO:0000256" key="2">
    <source>
        <dbReference type="ARBA" id="ARBA00022729"/>
    </source>
</evidence>
<keyword evidence="1" id="KW-1003">Cell membrane</keyword>
<dbReference type="KEGG" id="aqt:FN924_02080"/>
<keyword evidence="9" id="KW-1185">Reference proteome</keyword>
<reference evidence="8 9" key="1">
    <citation type="submission" date="2019-07" db="EMBL/GenBank/DDBJ databases">
        <authorList>
            <person name="Li J."/>
        </authorList>
    </citation>
    <scope>NUCLEOTIDE SEQUENCE [LARGE SCALE GENOMIC DNA]</scope>
    <source>
        <strain evidence="8 9">TKL69</strain>
    </source>
</reference>
<dbReference type="Proteomes" id="UP000315215">
    <property type="component" value="Chromosome"/>
</dbReference>
<protein>
    <submittedName>
        <fullName evidence="8">Carbohydrate ABC transporter substrate-binding protein</fullName>
    </submittedName>
</protein>
<dbReference type="EMBL" id="CP041666">
    <property type="protein sequence ID" value="QDP42060.1"/>
    <property type="molecule type" value="Genomic_DNA"/>
</dbReference>
<organism evidence="8 9">
    <name type="scientific">Radiobacillus deserti</name>
    <dbReference type="NCBI Taxonomy" id="2594883"/>
    <lineage>
        <taxon>Bacteria</taxon>
        <taxon>Bacillati</taxon>
        <taxon>Bacillota</taxon>
        <taxon>Bacilli</taxon>
        <taxon>Bacillales</taxon>
        <taxon>Bacillaceae</taxon>
        <taxon>Radiobacillus</taxon>
    </lineage>
</organism>
<gene>
    <name evidence="8" type="ORF">FN924_02080</name>
</gene>
<evidence type="ECO:0000256" key="1">
    <source>
        <dbReference type="ARBA" id="ARBA00022475"/>
    </source>
</evidence>
<dbReference type="InterPro" id="IPR050490">
    <property type="entry name" value="Bact_solute-bd_prot1"/>
</dbReference>
<dbReference type="PROSITE" id="PS51257">
    <property type="entry name" value="PROKAR_LIPOPROTEIN"/>
    <property type="match status" value="1"/>
</dbReference>
<feature type="region of interest" description="Disordered" evidence="6">
    <location>
        <begin position="431"/>
        <end position="450"/>
    </location>
</feature>
<dbReference type="SUPFAM" id="SSF53850">
    <property type="entry name" value="Periplasmic binding protein-like II"/>
    <property type="match status" value="1"/>
</dbReference>
<dbReference type="CDD" id="cd13585">
    <property type="entry name" value="PBP2_TMBP_like"/>
    <property type="match status" value="1"/>
</dbReference>
<proteinExistence type="predicted"/>
<dbReference type="OrthoDB" id="9768630at2"/>
<name>A0A516KKZ8_9BACI</name>
<accession>A0A516KKZ8</accession>
<evidence type="ECO:0000256" key="3">
    <source>
        <dbReference type="ARBA" id="ARBA00023136"/>
    </source>
</evidence>
<keyword evidence="3" id="KW-0472">Membrane</keyword>
<dbReference type="Gene3D" id="3.40.190.10">
    <property type="entry name" value="Periplasmic binding protein-like II"/>
    <property type="match status" value="1"/>
</dbReference>
<dbReference type="Pfam" id="PF01547">
    <property type="entry name" value="SBP_bac_1"/>
    <property type="match status" value="1"/>
</dbReference>
<evidence type="ECO:0000256" key="4">
    <source>
        <dbReference type="ARBA" id="ARBA00023139"/>
    </source>
</evidence>